<name>A0AAN8J9A5_PATCE</name>
<gene>
    <name evidence="3" type="ORF">SNE40_018243</name>
</gene>
<evidence type="ECO:0000256" key="1">
    <source>
        <dbReference type="PROSITE-ProRule" id="PRU00325"/>
    </source>
</evidence>
<dbReference type="EMBL" id="JAZGQO010000013">
    <property type="protein sequence ID" value="KAK6171816.1"/>
    <property type="molecule type" value="Genomic_DNA"/>
</dbReference>
<dbReference type="InterPro" id="IPR007527">
    <property type="entry name" value="Znf_SWIM"/>
</dbReference>
<organism evidence="3 4">
    <name type="scientific">Patella caerulea</name>
    <name type="common">Rayed Mediterranean limpet</name>
    <dbReference type="NCBI Taxonomy" id="87958"/>
    <lineage>
        <taxon>Eukaryota</taxon>
        <taxon>Metazoa</taxon>
        <taxon>Spiralia</taxon>
        <taxon>Lophotrochozoa</taxon>
        <taxon>Mollusca</taxon>
        <taxon>Gastropoda</taxon>
        <taxon>Patellogastropoda</taxon>
        <taxon>Patelloidea</taxon>
        <taxon>Patellidae</taxon>
        <taxon>Patella</taxon>
    </lineage>
</organism>
<keyword evidence="1" id="KW-0862">Zinc</keyword>
<accession>A0AAN8J9A5</accession>
<evidence type="ECO:0000259" key="2">
    <source>
        <dbReference type="PROSITE" id="PS50966"/>
    </source>
</evidence>
<dbReference type="PROSITE" id="PS50966">
    <property type="entry name" value="ZF_SWIM"/>
    <property type="match status" value="1"/>
</dbReference>
<comment type="caution">
    <text evidence="3">The sequence shown here is derived from an EMBL/GenBank/DDBJ whole genome shotgun (WGS) entry which is preliminary data.</text>
</comment>
<evidence type="ECO:0000313" key="4">
    <source>
        <dbReference type="Proteomes" id="UP001347796"/>
    </source>
</evidence>
<dbReference type="GO" id="GO:0008270">
    <property type="term" value="F:zinc ion binding"/>
    <property type="evidence" value="ECO:0007669"/>
    <property type="project" value="UniProtKB-KW"/>
</dbReference>
<sequence length="240" mass="27534">MKKNVKYNVAVSVNLHGLIEECQCDCGAGMGPEAHCKHVNALLYAMCVFSDKGEVLTEETYTQKLQTFHQVRRHRGSPVKACDLKFGTKRKAKEELRRLINYDPRPFFYRKAASYIAHFRSVCLNAPNISRLPLSQMYAPANIQIFAGDHDYLKDTHEDLFLKEIGHVFIDSETITSIAKSTVMQSSDKKWLEMRCLRLNSSDFGRICKLTERTDKDKYAIDLTEQKDISSLEVILKDVF</sequence>
<dbReference type="AlphaFoldDB" id="A0AAN8J9A5"/>
<reference evidence="3 4" key="1">
    <citation type="submission" date="2024-01" db="EMBL/GenBank/DDBJ databases">
        <title>The genome of the rayed Mediterranean limpet Patella caerulea (Linnaeus, 1758).</title>
        <authorList>
            <person name="Anh-Thu Weber A."/>
            <person name="Halstead-Nussloch G."/>
        </authorList>
    </citation>
    <scope>NUCLEOTIDE SEQUENCE [LARGE SCALE GENOMIC DNA]</scope>
    <source>
        <strain evidence="3">AATW-2023a</strain>
        <tissue evidence="3">Whole specimen</tissue>
    </source>
</reference>
<keyword evidence="1" id="KW-0479">Metal-binding</keyword>
<keyword evidence="4" id="KW-1185">Reference proteome</keyword>
<proteinExistence type="predicted"/>
<evidence type="ECO:0000313" key="3">
    <source>
        <dbReference type="EMBL" id="KAK6171816.1"/>
    </source>
</evidence>
<protein>
    <recommendedName>
        <fullName evidence="2">SWIM-type domain-containing protein</fullName>
    </recommendedName>
</protein>
<keyword evidence="1" id="KW-0863">Zinc-finger</keyword>
<dbReference type="Proteomes" id="UP001347796">
    <property type="component" value="Unassembled WGS sequence"/>
</dbReference>
<feature type="domain" description="SWIM-type" evidence="2">
    <location>
        <begin position="9"/>
        <end position="47"/>
    </location>
</feature>